<comment type="caution">
    <text evidence="9">The sequence shown here is derived from an EMBL/GenBank/DDBJ whole genome shotgun (WGS) entry which is preliminary data.</text>
</comment>
<dbReference type="InterPro" id="IPR003604">
    <property type="entry name" value="Matrin/U1-like-C_Znf_C2H2"/>
</dbReference>
<feature type="compositionally biased region" description="Polar residues" evidence="6">
    <location>
        <begin position="550"/>
        <end position="577"/>
    </location>
</feature>
<evidence type="ECO:0008006" key="11">
    <source>
        <dbReference type="Google" id="ProtNLM"/>
    </source>
</evidence>
<feature type="region of interest" description="Disordered" evidence="6">
    <location>
        <begin position="314"/>
        <end position="361"/>
    </location>
</feature>
<dbReference type="PROSITE" id="PS00028">
    <property type="entry name" value="ZINC_FINGER_C2H2_1"/>
    <property type="match status" value="2"/>
</dbReference>
<evidence type="ECO:0000256" key="6">
    <source>
        <dbReference type="SAM" id="MobiDB-lite"/>
    </source>
</evidence>
<evidence type="ECO:0000256" key="2">
    <source>
        <dbReference type="ARBA" id="ARBA00022771"/>
    </source>
</evidence>
<dbReference type="PROSITE" id="PS50076">
    <property type="entry name" value="DNAJ_2"/>
    <property type="match status" value="1"/>
</dbReference>
<dbReference type="SMART" id="SM00451">
    <property type="entry name" value="ZnF_U1"/>
    <property type="match status" value="1"/>
</dbReference>
<feature type="compositionally biased region" description="Basic residues" evidence="6">
    <location>
        <begin position="590"/>
        <end position="602"/>
    </location>
</feature>
<name>A0AAN9QTG6_PHACN</name>
<dbReference type="InterPro" id="IPR036236">
    <property type="entry name" value="Znf_C2H2_sf"/>
</dbReference>
<evidence type="ECO:0000256" key="4">
    <source>
        <dbReference type="PROSITE-ProRule" id="PRU00042"/>
    </source>
</evidence>
<accession>A0AAN9QTG6</accession>
<keyword evidence="3" id="KW-0862">Zinc</keyword>
<protein>
    <recommendedName>
        <fullName evidence="11">DNAJ protein JJJ1 homolog</fullName>
    </recommendedName>
</protein>
<dbReference type="SMART" id="SM00355">
    <property type="entry name" value="ZnF_C2H2"/>
    <property type="match status" value="2"/>
</dbReference>
<keyword evidence="1" id="KW-0479">Metal-binding</keyword>
<sequence length="640" mass="71953">MASSSSLAKRCHYEVLDLPQDCAPEEIRSAYRRLALQRHPDKLIKSGLSQEEATAQFQELQHAYEVLSDPKERAWYDSHRSQILFSDPNSLSKSLVPDLFSFFSNTVYSGYSDTGKGFYKVYSDVFDKILANEINFARKMGLGVDAIRQAPVMGNLDSPYAQVTAFYGYWLGFCTVMDFCWVDEYDVMAGPNRKSRRLMEEENNKVRRKARREYNDTVRRLGDFVKKRDKRVIDMKVKRNAEMERKKEEERERKKRLEQERKERAMAYEEPDWAKVEVEEVVEEWVEEGDEEKKNDKEFYCVLCGKKFKSEKQWKNHEQSKKHKERVAEFRDSIGDEEDLEEGKEGLGSEEDGVVVNGDGGYGVGVNGDGGNGVGVNGVGGYGVGDLETRIRDGLNVEEGVIRNGVELGDEDGGAGGDDADDDDEFSEASHVKEGQDANGSVNFDDNGNQDDDNDENGVLEAMVAGHKNRKPRASTHKSKASIVPSQIETENEVGPMEYNNRKSTRKKRGAKKEKGRKNWEESQETAASCNDENINGNGNDNSHAEESCSQHFVENEDNSMGNEQQVSRGNKISNQTADKKGAGKDTKIKAKISSKGRKAKVTSKNIGNTCDACGEEFESRNKLHIHLGDSGHATILRGR</sequence>
<dbReference type="InterPro" id="IPR036869">
    <property type="entry name" value="J_dom_sf"/>
</dbReference>
<feature type="compositionally biased region" description="Basic residues" evidence="6">
    <location>
        <begin position="467"/>
        <end position="480"/>
    </location>
</feature>
<dbReference type="PANTHER" id="PTHR45495">
    <property type="entry name" value="DNAJ PROTEIN JJJ1 HOMOLOG"/>
    <property type="match status" value="1"/>
</dbReference>
<organism evidence="9 10">
    <name type="scientific">Phaseolus coccineus</name>
    <name type="common">Scarlet runner bean</name>
    <name type="synonym">Phaseolus multiflorus</name>
    <dbReference type="NCBI Taxonomy" id="3886"/>
    <lineage>
        <taxon>Eukaryota</taxon>
        <taxon>Viridiplantae</taxon>
        <taxon>Streptophyta</taxon>
        <taxon>Embryophyta</taxon>
        <taxon>Tracheophyta</taxon>
        <taxon>Spermatophyta</taxon>
        <taxon>Magnoliopsida</taxon>
        <taxon>eudicotyledons</taxon>
        <taxon>Gunneridae</taxon>
        <taxon>Pentapetalae</taxon>
        <taxon>rosids</taxon>
        <taxon>fabids</taxon>
        <taxon>Fabales</taxon>
        <taxon>Fabaceae</taxon>
        <taxon>Papilionoideae</taxon>
        <taxon>50 kb inversion clade</taxon>
        <taxon>NPAAA clade</taxon>
        <taxon>indigoferoid/millettioid clade</taxon>
        <taxon>Phaseoleae</taxon>
        <taxon>Phaseolus</taxon>
    </lineage>
</organism>
<dbReference type="PRINTS" id="PR00625">
    <property type="entry name" value="JDOMAIN"/>
</dbReference>
<dbReference type="CDD" id="cd06257">
    <property type="entry name" value="DnaJ"/>
    <property type="match status" value="1"/>
</dbReference>
<dbReference type="PROSITE" id="PS00636">
    <property type="entry name" value="DNAJ_1"/>
    <property type="match status" value="1"/>
</dbReference>
<reference evidence="9 10" key="1">
    <citation type="submission" date="2024-01" db="EMBL/GenBank/DDBJ databases">
        <title>The genomes of 5 underutilized Papilionoideae crops provide insights into root nodulation and disease resistanc.</title>
        <authorList>
            <person name="Jiang F."/>
        </authorList>
    </citation>
    <scope>NUCLEOTIDE SEQUENCE [LARGE SCALE GENOMIC DNA]</scope>
    <source>
        <strain evidence="9">JINMINGXINNONG_FW02</strain>
        <tissue evidence="9">Leaves</tissue>
    </source>
</reference>
<evidence type="ECO:0000256" key="3">
    <source>
        <dbReference type="ARBA" id="ARBA00022833"/>
    </source>
</evidence>
<evidence type="ECO:0000313" key="10">
    <source>
        <dbReference type="Proteomes" id="UP001374584"/>
    </source>
</evidence>
<evidence type="ECO:0000259" key="8">
    <source>
        <dbReference type="PROSITE" id="PS50157"/>
    </source>
</evidence>
<dbReference type="Gene3D" id="3.30.160.60">
    <property type="entry name" value="Classic Zinc Finger"/>
    <property type="match status" value="1"/>
</dbReference>
<evidence type="ECO:0000256" key="1">
    <source>
        <dbReference type="ARBA" id="ARBA00022723"/>
    </source>
</evidence>
<dbReference type="PANTHER" id="PTHR45495:SF1">
    <property type="entry name" value="DNAJ PROTEIN JJJ1 HOMOLOG"/>
    <property type="match status" value="1"/>
</dbReference>
<feature type="domain" description="J" evidence="7">
    <location>
        <begin position="11"/>
        <end position="80"/>
    </location>
</feature>
<dbReference type="GO" id="GO:0008270">
    <property type="term" value="F:zinc ion binding"/>
    <property type="evidence" value="ECO:0007669"/>
    <property type="project" value="UniProtKB-KW"/>
</dbReference>
<dbReference type="InterPro" id="IPR044648">
    <property type="entry name" value="JJJ1_plant"/>
</dbReference>
<keyword evidence="2 4" id="KW-0863">Zinc-finger</keyword>
<dbReference type="Pfam" id="PF00226">
    <property type="entry name" value="DnaJ"/>
    <property type="match status" value="1"/>
</dbReference>
<dbReference type="Pfam" id="PF12171">
    <property type="entry name" value="zf-C2H2_jaz"/>
    <property type="match status" value="1"/>
</dbReference>
<dbReference type="SUPFAM" id="SSF57667">
    <property type="entry name" value="beta-beta-alpha zinc fingers"/>
    <property type="match status" value="1"/>
</dbReference>
<dbReference type="InterPro" id="IPR013087">
    <property type="entry name" value="Znf_C2H2_type"/>
</dbReference>
<dbReference type="SUPFAM" id="SSF46565">
    <property type="entry name" value="Chaperone J-domain"/>
    <property type="match status" value="1"/>
</dbReference>
<dbReference type="GO" id="GO:0003676">
    <property type="term" value="F:nucleic acid binding"/>
    <property type="evidence" value="ECO:0007669"/>
    <property type="project" value="InterPro"/>
</dbReference>
<feature type="compositionally biased region" description="Low complexity" evidence="6">
    <location>
        <begin position="531"/>
        <end position="542"/>
    </location>
</feature>
<keyword evidence="5" id="KW-0175">Coiled coil</keyword>
<dbReference type="SMART" id="SM00271">
    <property type="entry name" value="DnaJ"/>
    <property type="match status" value="1"/>
</dbReference>
<dbReference type="InterPro" id="IPR054076">
    <property type="entry name" value="ZUO1-like_ZHD"/>
</dbReference>
<evidence type="ECO:0000313" key="9">
    <source>
        <dbReference type="EMBL" id="KAK7347342.1"/>
    </source>
</evidence>
<dbReference type="InterPro" id="IPR022755">
    <property type="entry name" value="Znf_C2H2_jaz"/>
</dbReference>
<feature type="compositionally biased region" description="Basic residues" evidence="6">
    <location>
        <begin position="503"/>
        <end position="516"/>
    </location>
</feature>
<evidence type="ECO:0000256" key="5">
    <source>
        <dbReference type="SAM" id="Coils"/>
    </source>
</evidence>
<dbReference type="PROSITE" id="PS50157">
    <property type="entry name" value="ZINC_FINGER_C2H2_2"/>
    <property type="match status" value="1"/>
</dbReference>
<feature type="compositionally biased region" description="Acidic residues" evidence="6">
    <location>
        <begin position="448"/>
        <end position="458"/>
    </location>
</feature>
<feature type="compositionally biased region" description="Acidic residues" evidence="6">
    <location>
        <begin position="408"/>
        <end position="427"/>
    </location>
</feature>
<dbReference type="Proteomes" id="UP001374584">
    <property type="component" value="Unassembled WGS sequence"/>
</dbReference>
<feature type="compositionally biased region" description="Basic and acidic residues" evidence="6">
    <location>
        <begin position="578"/>
        <end position="589"/>
    </location>
</feature>
<dbReference type="InterPro" id="IPR018253">
    <property type="entry name" value="DnaJ_domain_CS"/>
</dbReference>
<dbReference type="InterPro" id="IPR001623">
    <property type="entry name" value="DnaJ_domain"/>
</dbReference>
<dbReference type="Gene3D" id="1.10.287.110">
    <property type="entry name" value="DnaJ domain"/>
    <property type="match status" value="1"/>
</dbReference>
<proteinExistence type="predicted"/>
<keyword evidence="10" id="KW-1185">Reference proteome</keyword>
<feature type="region of interest" description="Disordered" evidence="6">
    <location>
        <begin position="402"/>
        <end position="602"/>
    </location>
</feature>
<feature type="domain" description="C2H2-type" evidence="8">
    <location>
        <begin position="299"/>
        <end position="328"/>
    </location>
</feature>
<feature type="compositionally biased region" description="Acidic residues" evidence="6">
    <location>
        <begin position="335"/>
        <end position="353"/>
    </location>
</feature>
<dbReference type="AlphaFoldDB" id="A0AAN9QTG6"/>
<evidence type="ECO:0000259" key="7">
    <source>
        <dbReference type="PROSITE" id="PS50076"/>
    </source>
</evidence>
<dbReference type="Pfam" id="PF21884">
    <property type="entry name" value="ZUO1-like_ZHD"/>
    <property type="match status" value="1"/>
</dbReference>
<feature type="coiled-coil region" evidence="5">
    <location>
        <begin position="233"/>
        <end position="267"/>
    </location>
</feature>
<gene>
    <name evidence="9" type="ORF">VNO80_21872</name>
</gene>
<dbReference type="EMBL" id="JAYMYR010000008">
    <property type="protein sequence ID" value="KAK7347342.1"/>
    <property type="molecule type" value="Genomic_DNA"/>
</dbReference>